<name>A0A0D0A152_9AGAM</name>
<dbReference type="AlphaFoldDB" id="A0A0D0A152"/>
<keyword evidence="2" id="KW-1185">Reference proteome</keyword>
<protein>
    <submittedName>
        <fullName evidence="1">Unplaced genomic scaffold scaffold_21, whole genome shotgun sequence</fullName>
    </submittedName>
</protein>
<reference evidence="1 2" key="1">
    <citation type="submission" date="2014-04" db="EMBL/GenBank/DDBJ databases">
        <authorList>
            <consortium name="DOE Joint Genome Institute"/>
            <person name="Kuo A."/>
            <person name="Kohler A."/>
            <person name="Costa M.D."/>
            <person name="Nagy L.G."/>
            <person name="Floudas D."/>
            <person name="Copeland A."/>
            <person name="Barry K.W."/>
            <person name="Cichocki N."/>
            <person name="Veneault-Fourrey C."/>
            <person name="LaButti K."/>
            <person name="Lindquist E.A."/>
            <person name="Lipzen A."/>
            <person name="Lundell T."/>
            <person name="Morin E."/>
            <person name="Murat C."/>
            <person name="Sun H."/>
            <person name="Tunlid A."/>
            <person name="Henrissat B."/>
            <person name="Grigoriev I.V."/>
            <person name="Hibbett D.S."/>
            <person name="Martin F."/>
            <person name="Nordberg H.P."/>
            <person name="Cantor M.N."/>
            <person name="Hua S.X."/>
        </authorList>
    </citation>
    <scope>NUCLEOTIDE SEQUENCE [LARGE SCALE GENOMIC DNA]</scope>
    <source>
        <strain evidence="1 2">441</strain>
    </source>
</reference>
<dbReference type="HOGENOM" id="CLU_2441700_0_0_1"/>
<proteinExistence type="predicted"/>
<dbReference type="Proteomes" id="UP000054018">
    <property type="component" value="Unassembled WGS sequence"/>
</dbReference>
<organism evidence="1 2">
    <name type="scientific">Pisolithus microcarpus 441</name>
    <dbReference type="NCBI Taxonomy" id="765257"/>
    <lineage>
        <taxon>Eukaryota</taxon>
        <taxon>Fungi</taxon>
        <taxon>Dikarya</taxon>
        <taxon>Basidiomycota</taxon>
        <taxon>Agaricomycotina</taxon>
        <taxon>Agaricomycetes</taxon>
        <taxon>Agaricomycetidae</taxon>
        <taxon>Boletales</taxon>
        <taxon>Sclerodermatineae</taxon>
        <taxon>Pisolithaceae</taxon>
        <taxon>Pisolithus</taxon>
    </lineage>
</organism>
<evidence type="ECO:0000313" key="2">
    <source>
        <dbReference type="Proteomes" id="UP000054018"/>
    </source>
</evidence>
<reference evidence="2" key="2">
    <citation type="submission" date="2015-01" db="EMBL/GenBank/DDBJ databases">
        <title>Evolutionary Origins and Diversification of the Mycorrhizal Mutualists.</title>
        <authorList>
            <consortium name="DOE Joint Genome Institute"/>
            <consortium name="Mycorrhizal Genomics Consortium"/>
            <person name="Kohler A."/>
            <person name="Kuo A."/>
            <person name="Nagy L.G."/>
            <person name="Floudas D."/>
            <person name="Copeland A."/>
            <person name="Barry K.W."/>
            <person name="Cichocki N."/>
            <person name="Veneault-Fourrey C."/>
            <person name="LaButti K."/>
            <person name="Lindquist E.A."/>
            <person name="Lipzen A."/>
            <person name="Lundell T."/>
            <person name="Morin E."/>
            <person name="Murat C."/>
            <person name="Riley R."/>
            <person name="Ohm R."/>
            <person name="Sun H."/>
            <person name="Tunlid A."/>
            <person name="Henrissat B."/>
            <person name="Grigoriev I.V."/>
            <person name="Hibbett D.S."/>
            <person name="Martin F."/>
        </authorList>
    </citation>
    <scope>NUCLEOTIDE SEQUENCE [LARGE SCALE GENOMIC DNA]</scope>
    <source>
        <strain evidence="2">441</strain>
    </source>
</reference>
<dbReference type="EMBL" id="KN833705">
    <property type="protein sequence ID" value="KIK25838.1"/>
    <property type="molecule type" value="Genomic_DNA"/>
</dbReference>
<gene>
    <name evidence="1" type="ORF">PISMIDRAFT_326037</name>
</gene>
<sequence>MSQGRNVLLVKQISKLRSDSHTTARRLIYTFKVWPRHHMNVLALVLSSLLSQVFIYLRIRAEMGPVGAHHDFHVEPPHWHSTQSIPSCPL</sequence>
<evidence type="ECO:0000313" key="1">
    <source>
        <dbReference type="EMBL" id="KIK25838.1"/>
    </source>
</evidence>
<accession>A0A0D0A152</accession>